<comment type="caution">
    <text evidence="2">The sequence shown here is derived from an EMBL/GenBank/DDBJ whole genome shotgun (WGS) entry which is preliminary data.</text>
</comment>
<reference evidence="2 3" key="2">
    <citation type="submission" date="2019-01" db="EMBL/GenBank/DDBJ databases">
        <title>The decoding of complex shrimp genome reveals the adaptation for benthos swimmer, frequently molting mechanism and breeding impact on genome.</title>
        <authorList>
            <person name="Sun Y."/>
            <person name="Gao Y."/>
            <person name="Yu Y."/>
        </authorList>
    </citation>
    <scope>NUCLEOTIDE SEQUENCE [LARGE SCALE GENOMIC DNA]</scope>
    <source>
        <tissue evidence="2">Muscle</tissue>
    </source>
</reference>
<proteinExistence type="predicted"/>
<gene>
    <name evidence="2" type="ORF">C7M84_008410</name>
</gene>
<accession>A0A423T9W4</accession>
<protein>
    <submittedName>
        <fullName evidence="2">Uncharacterized protein</fullName>
    </submittedName>
</protein>
<feature type="region of interest" description="Disordered" evidence="1">
    <location>
        <begin position="234"/>
        <end position="283"/>
    </location>
</feature>
<evidence type="ECO:0000313" key="3">
    <source>
        <dbReference type="Proteomes" id="UP000283509"/>
    </source>
</evidence>
<feature type="region of interest" description="Disordered" evidence="1">
    <location>
        <begin position="408"/>
        <end position="434"/>
    </location>
</feature>
<dbReference type="Proteomes" id="UP000283509">
    <property type="component" value="Unassembled WGS sequence"/>
</dbReference>
<evidence type="ECO:0000313" key="2">
    <source>
        <dbReference type="EMBL" id="ROT73182.1"/>
    </source>
</evidence>
<dbReference type="EMBL" id="QCYY01002057">
    <property type="protein sequence ID" value="ROT73182.1"/>
    <property type="molecule type" value="Genomic_DNA"/>
</dbReference>
<sequence length="434" mass="46708">MNLLTRFVQVRTSRSELLHPVVPRTRVKRHEKLQCHPRSLGHSATRGPWATVPPEVPCWATVPPEVPGHSATEVPGPQCHPSPWATVATRGPWATVPPYSGLPPEVPGPSATEPCPWVPPEVPGPQCHPSPWAQCHPRSLGHSATEVGPQCHSLGHPPRPWPQCHPRSLGHSATRGPWATVPPEVPGPQCHPRSLGHSATRGPWATVPPEVLGHSATEVPGPQCPEVPGPTVPPEVPGPQCHPRSTPWATVPPSPWATVPPRSLGSATRGPREPARRVRGSGSAITKEDRLRGNNYFVSTRKRFQDAAFAFRASRVAQEQDSLRSLVPLGVAASRPFPPARTAVARVTKSLQGPRGSSICRRHDQHDETGCIVPGVKVRGRATCSAPPRLRPGPLMIRLVEGGAGALRNARGVPRRDPGHSRRGRGSGSTCRYW</sequence>
<keyword evidence="3" id="KW-1185">Reference proteome</keyword>
<reference evidence="2 3" key="1">
    <citation type="submission" date="2018-04" db="EMBL/GenBank/DDBJ databases">
        <authorList>
            <person name="Zhang X."/>
            <person name="Yuan J."/>
            <person name="Li F."/>
            <person name="Xiang J."/>
        </authorList>
    </citation>
    <scope>NUCLEOTIDE SEQUENCE [LARGE SCALE GENOMIC DNA]</scope>
    <source>
        <tissue evidence="2">Muscle</tissue>
    </source>
</reference>
<evidence type="ECO:0000256" key="1">
    <source>
        <dbReference type="SAM" id="MobiDB-lite"/>
    </source>
</evidence>
<name>A0A423T9W4_PENVA</name>
<organism evidence="2 3">
    <name type="scientific">Penaeus vannamei</name>
    <name type="common">Whiteleg shrimp</name>
    <name type="synonym">Litopenaeus vannamei</name>
    <dbReference type="NCBI Taxonomy" id="6689"/>
    <lineage>
        <taxon>Eukaryota</taxon>
        <taxon>Metazoa</taxon>
        <taxon>Ecdysozoa</taxon>
        <taxon>Arthropoda</taxon>
        <taxon>Crustacea</taxon>
        <taxon>Multicrustacea</taxon>
        <taxon>Malacostraca</taxon>
        <taxon>Eumalacostraca</taxon>
        <taxon>Eucarida</taxon>
        <taxon>Decapoda</taxon>
        <taxon>Dendrobranchiata</taxon>
        <taxon>Penaeoidea</taxon>
        <taxon>Penaeidae</taxon>
        <taxon>Penaeus</taxon>
    </lineage>
</organism>
<dbReference type="AlphaFoldDB" id="A0A423T9W4"/>